<protein>
    <recommendedName>
        <fullName evidence="1">protein S-acyltransferase</fullName>
        <ecNumber evidence="1">2.3.1.225</ecNumber>
    </recommendedName>
</protein>
<dbReference type="EMBL" id="KQ947408">
    <property type="protein sequence ID" value="KUJ21502.1"/>
    <property type="molecule type" value="Genomic_DNA"/>
</dbReference>
<organism evidence="5 6">
    <name type="scientific">Mollisia scopiformis</name>
    <name type="common">Conifer needle endophyte fungus</name>
    <name type="synonym">Phialocephala scopiformis</name>
    <dbReference type="NCBI Taxonomy" id="149040"/>
    <lineage>
        <taxon>Eukaryota</taxon>
        <taxon>Fungi</taxon>
        <taxon>Dikarya</taxon>
        <taxon>Ascomycota</taxon>
        <taxon>Pezizomycotina</taxon>
        <taxon>Leotiomycetes</taxon>
        <taxon>Helotiales</taxon>
        <taxon>Mollisiaceae</taxon>
        <taxon>Mollisia</taxon>
    </lineage>
</organism>
<feature type="repeat" description="ANK" evidence="4">
    <location>
        <begin position="40"/>
        <end position="72"/>
    </location>
</feature>
<evidence type="ECO:0000256" key="2">
    <source>
        <dbReference type="ARBA" id="ARBA00022737"/>
    </source>
</evidence>
<name>A0A194XP39_MOLSC</name>
<dbReference type="InterPro" id="IPR002110">
    <property type="entry name" value="Ankyrin_rpt"/>
</dbReference>
<evidence type="ECO:0000256" key="3">
    <source>
        <dbReference type="ARBA" id="ARBA00023043"/>
    </source>
</evidence>
<dbReference type="InParanoid" id="A0A194XP39"/>
<keyword evidence="6" id="KW-1185">Reference proteome</keyword>
<keyword evidence="2" id="KW-0677">Repeat</keyword>
<sequence>MTAGGGTKGNALQAKARKGDCEAVSYLLDLGADIDNLSGDFGTPMMAAASNGKLEMIHFLIERGADIMKKDDSNNGSGGSAIDVAAANCHETVVQALLDKGA</sequence>
<proteinExistence type="predicted"/>
<evidence type="ECO:0000256" key="1">
    <source>
        <dbReference type="ARBA" id="ARBA00012210"/>
    </source>
</evidence>
<dbReference type="SMART" id="SM00248">
    <property type="entry name" value="ANK"/>
    <property type="match status" value="3"/>
</dbReference>
<accession>A0A194XP39</accession>
<evidence type="ECO:0000256" key="4">
    <source>
        <dbReference type="PROSITE-ProRule" id="PRU00023"/>
    </source>
</evidence>
<dbReference type="Pfam" id="PF12796">
    <property type="entry name" value="Ank_2"/>
    <property type="match status" value="1"/>
</dbReference>
<evidence type="ECO:0000313" key="6">
    <source>
        <dbReference type="Proteomes" id="UP000070700"/>
    </source>
</evidence>
<dbReference type="SUPFAM" id="SSF48403">
    <property type="entry name" value="Ankyrin repeat"/>
    <property type="match status" value="1"/>
</dbReference>
<dbReference type="PROSITE" id="PS50297">
    <property type="entry name" value="ANK_REP_REGION"/>
    <property type="match status" value="2"/>
</dbReference>
<dbReference type="Proteomes" id="UP000070700">
    <property type="component" value="Unassembled WGS sequence"/>
</dbReference>
<dbReference type="GO" id="GO:0019706">
    <property type="term" value="F:protein-cysteine S-palmitoyltransferase activity"/>
    <property type="evidence" value="ECO:0007669"/>
    <property type="project" value="UniProtKB-EC"/>
</dbReference>
<keyword evidence="3 4" id="KW-0040">ANK repeat</keyword>
<evidence type="ECO:0000313" key="5">
    <source>
        <dbReference type="EMBL" id="KUJ21502.1"/>
    </source>
</evidence>
<dbReference type="EC" id="2.3.1.225" evidence="1"/>
<dbReference type="RefSeq" id="XP_018075857.1">
    <property type="nucleotide sequence ID" value="XM_018208495.1"/>
</dbReference>
<dbReference type="PROSITE" id="PS50088">
    <property type="entry name" value="ANK_REPEAT"/>
    <property type="match status" value="2"/>
</dbReference>
<feature type="repeat" description="ANK" evidence="4">
    <location>
        <begin position="77"/>
        <end position="102"/>
    </location>
</feature>
<dbReference type="OrthoDB" id="341259at2759"/>
<dbReference type="KEGG" id="psco:LY89DRAFT_563409"/>
<dbReference type="GeneID" id="28818221"/>
<dbReference type="Gene3D" id="1.25.40.20">
    <property type="entry name" value="Ankyrin repeat-containing domain"/>
    <property type="match status" value="1"/>
</dbReference>
<dbReference type="AlphaFoldDB" id="A0A194XP39"/>
<reference evidence="5 6" key="1">
    <citation type="submission" date="2015-10" db="EMBL/GenBank/DDBJ databases">
        <title>Full genome of DAOMC 229536 Phialocephala scopiformis, a fungal endophyte of spruce producing the potent anti-insectan compound rugulosin.</title>
        <authorList>
            <consortium name="DOE Joint Genome Institute"/>
            <person name="Walker A.K."/>
            <person name="Frasz S.L."/>
            <person name="Seifert K.A."/>
            <person name="Miller J.D."/>
            <person name="Mondo S.J."/>
            <person name="Labutti K."/>
            <person name="Lipzen A."/>
            <person name="Dockter R."/>
            <person name="Kennedy M."/>
            <person name="Grigoriev I.V."/>
            <person name="Spatafora J.W."/>
        </authorList>
    </citation>
    <scope>NUCLEOTIDE SEQUENCE [LARGE SCALE GENOMIC DNA]</scope>
    <source>
        <strain evidence="5 6">CBS 120377</strain>
    </source>
</reference>
<dbReference type="InterPro" id="IPR036770">
    <property type="entry name" value="Ankyrin_rpt-contain_sf"/>
</dbReference>
<dbReference type="PANTHER" id="PTHR24161:SF85">
    <property type="entry name" value="PALMITOYLTRANSFERASE HIP14"/>
    <property type="match status" value="1"/>
</dbReference>
<feature type="non-terminal residue" evidence="5">
    <location>
        <position position="102"/>
    </location>
</feature>
<dbReference type="PANTHER" id="PTHR24161">
    <property type="entry name" value="ANK_REP_REGION DOMAIN-CONTAINING PROTEIN-RELATED"/>
    <property type="match status" value="1"/>
</dbReference>
<gene>
    <name evidence="5" type="ORF">LY89DRAFT_563409</name>
</gene>